<evidence type="ECO:0000256" key="6">
    <source>
        <dbReference type="ARBA" id="ARBA00023163"/>
    </source>
</evidence>
<dbReference type="PANTHER" id="PTHR48111:SF2">
    <property type="entry name" value="RESPONSE REGULATOR SAER"/>
    <property type="match status" value="1"/>
</dbReference>
<evidence type="ECO:0000259" key="10">
    <source>
        <dbReference type="PROSITE" id="PS51755"/>
    </source>
</evidence>
<feature type="domain" description="Response regulatory" evidence="9">
    <location>
        <begin position="3"/>
        <end position="116"/>
    </location>
</feature>
<dbReference type="Proteomes" id="UP000184476">
    <property type="component" value="Unassembled WGS sequence"/>
</dbReference>
<evidence type="ECO:0000256" key="2">
    <source>
        <dbReference type="ARBA" id="ARBA00022553"/>
    </source>
</evidence>
<keyword evidence="2 7" id="KW-0597">Phosphoprotein</keyword>
<dbReference type="FunFam" id="1.10.10.10:FF:000018">
    <property type="entry name" value="DNA-binding response regulator ResD"/>
    <property type="match status" value="1"/>
</dbReference>
<feature type="modified residue" description="4-aspartylphosphate" evidence="7">
    <location>
        <position position="52"/>
    </location>
</feature>
<evidence type="ECO:0000313" key="12">
    <source>
        <dbReference type="Proteomes" id="UP000184476"/>
    </source>
</evidence>
<feature type="DNA-binding region" description="OmpR/PhoB-type" evidence="8">
    <location>
        <begin position="131"/>
        <end position="230"/>
    </location>
</feature>
<dbReference type="InterPro" id="IPR001867">
    <property type="entry name" value="OmpR/PhoB-type_DNA-bd"/>
</dbReference>
<evidence type="ECO:0000256" key="5">
    <source>
        <dbReference type="ARBA" id="ARBA00023125"/>
    </source>
</evidence>
<comment type="subcellular location">
    <subcellularLocation>
        <location evidence="1">Cytoplasm</location>
    </subcellularLocation>
</comment>
<feature type="domain" description="OmpR/PhoB-type" evidence="10">
    <location>
        <begin position="131"/>
        <end position="230"/>
    </location>
</feature>
<dbReference type="FunFam" id="3.40.50.2300:FF:000001">
    <property type="entry name" value="DNA-binding response regulator PhoB"/>
    <property type="match status" value="1"/>
</dbReference>
<evidence type="ECO:0000259" key="9">
    <source>
        <dbReference type="PROSITE" id="PS50110"/>
    </source>
</evidence>
<dbReference type="PROSITE" id="PS51755">
    <property type="entry name" value="OMPR_PHOB"/>
    <property type="match status" value="1"/>
</dbReference>
<accession>A0A1M4WEJ1</accession>
<keyword evidence="5 8" id="KW-0238">DNA-binding</keyword>
<protein>
    <submittedName>
        <fullName evidence="11">DNA-binding response regulator, OmpR family, contains REC and winged-helix (WHTH) domain</fullName>
    </submittedName>
</protein>
<dbReference type="InterPro" id="IPR039420">
    <property type="entry name" value="WalR-like"/>
</dbReference>
<dbReference type="PANTHER" id="PTHR48111">
    <property type="entry name" value="REGULATOR OF RPOS"/>
    <property type="match status" value="1"/>
</dbReference>
<dbReference type="CDD" id="cd17574">
    <property type="entry name" value="REC_OmpR"/>
    <property type="match status" value="1"/>
</dbReference>
<dbReference type="SMART" id="SM00862">
    <property type="entry name" value="Trans_reg_C"/>
    <property type="match status" value="1"/>
</dbReference>
<sequence>MTTILITDDDPNIHQLLSIYLENEGFQVLSAFHGEEAMQVIQKEEVDLVILDTMMPKMDGYTACMKIREIRNMPIIFLTAKSENLDVIQGLTIGADDYMTKPFQPLELVARVKSQLRRYHSLQGSTTKTSSEELVFDNLVINRKTHQVERMGQKIELTRREFAILELLARNHGIVFSIEEIYEKVWKETFINNENTVMVHIRNIRAKLEDQPKKPKYIHTIWGVGYKFQSE</sequence>
<dbReference type="GO" id="GO:0000976">
    <property type="term" value="F:transcription cis-regulatory region binding"/>
    <property type="evidence" value="ECO:0007669"/>
    <property type="project" value="TreeGrafter"/>
</dbReference>
<dbReference type="RefSeq" id="WP_084731263.1">
    <property type="nucleotide sequence ID" value="NZ_FQVL01000003.1"/>
</dbReference>
<dbReference type="AlphaFoldDB" id="A0A1M4WEJ1"/>
<proteinExistence type="predicted"/>
<dbReference type="GO" id="GO:0006355">
    <property type="term" value="P:regulation of DNA-templated transcription"/>
    <property type="evidence" value="ECO:0007669"/>
    <property type="project" value="InterPro"/>
</dbReference>
<dbReference type="SUPFAM" id="SSF52172">
    <property type="entry name" value="CheY-like"/>
    <property type="match status" value="1"/>
</dbReference>
<dbReference type="InterPro" id="IPR016032">
    <property type="entry name" value="Sig_transdc_resp-reg_C-effctor"/>
</dbReference>
<dbReference type="SMART" id="SM00448">
    <property type="entry name" value="REC"/>
    <property type="match status" value="1"/>
</dbReference>
<evidence type="ECO:0000256" key="7">
    <source>
        <dbReference type="PROSITE-ProRule" id="PRU00169"/>
    </source>
</evidence>
<evidence type="ECO:0000256" key="1">
    <source>
        <dbReference type="ARBA" id="ARBA00004496"/>
    </source>
</evidence>
<dbReference type="InterPro" id="IPR036388">
    <property type="entry name" value="WH-like_DNA-bd_sf"/>
</dbReference>
<organism evidence="11 12">
    <name type="scientific">Seinonella peptonophila</name>
    <dbReference type="NCBI Taxonomy" id="112248"/>
    <lineage>
        <taxon>Bacteria</taxon>
        <taxon>Bacillati</taxon>
        <taxon>Bacillota</taxon>
        <taxon>Bacilli</taxon>
        <taxon>Bacillales</taxon>
        <taxon>Thermoactinomycetaceae</taxon>
        <taxon>Seinonella</taxon>
    </lineage>
</organism>
<dbReference type="OrthoDB" id="9790442at2"/>
<dbReference type="Gene3D" id="6.10.250.690">
    <property type="match status" value="1"/>
</dbReference>
<dbReference type="PROSITE" id="PS50110">
    <property type="entry name" value="RESPONSE_REGULATORY"/>
    <property type="match status" value="1"/>
</dbReference>
<keyword evidence="6" id="KW-0804">Transcription</keyword>
<name>A0A1M4WEJ1_9BACL</name>
<evidence type="ECO:0000256" key="8">
    <source>
        <dbReference type="PROSITE-ProRule" id="PRU01091"/>
    </source>
</evidence>
<dbReference type="CDD" id="cd00383">
    <property type="entry name" value="trans_reg_C"/>
    <property type="match status" value="1"/>
</dbReference>
<evidence type="ECO:0000313" key="11">
    <source>
        <dbReference type="EMBL" id="SHE79493.1"/>
    </source>
</evidence>
<dbReference type="InterPro" id="IPR001789">
    <property type="entry name" value="Sig_transdc_resp-reg_receiver"/>
</dbReference>
<dbReference type="InterPro" id="IPR011006">
    <property type="entry name" value="CheY-like_superfamily"/>
</dbReference>
<dbReference type="STRING" id="112248.SAMN05444392_103178"/>
<dbReference type="GO" id="GO:0000156">
    <property type="term" value="F:phosphorelay response regulator activity"/>
    <property type="evidence" value="ECO:0007669"/>
    <property type="project" value="TreeGrafter"/>
</dbReference>
<evidence type="ECO:0000256" key="3">
    <source>
        <dbReference type="ARBA" id="ARBA00023012"/>
    </source>
</evidence>
<gene>
    <name evidence="11" type="ORF">SAMN05444392_103178</name>
</gene>
<dbReference type="Pfam" id="PF00486">
    <property type="entry name" value="Trans_reg_C"/>
    <property type="match status" value="1"/>
</dbReference>
<dbReference type="EMBL" id="FQVL01000003">
    <property type="protein sequence ID" value="SHE79493.1"/>
    <property type="molecule type" value="Genomic_DNA"/>
</dbReference>
<reference evidence="11 12" key="1">
    <citation type="submission" date="2016-11" db="EMBL/GenBank/DDBJ databases">
        <authorList>
            <person name="Jaros S."/>
            <person name="Januszkiewicz K."/>
            <person name="Wedrychowicz H."/>
        </authorList>
    </citation>
    <scope>NUCLEOTIDE SEQUENCE [LARGE SCALE GENOMIC DNA]</scope>
    <source>
        <strain evidence="11 12">DSM 44666</strain>
    </source>
</reference>
<evidence type="ECO:0000256" key="4">
    <source>
        <dbReference type="ARBA" id="ARBA00023015"/>
    </source>
</evidence>
<dbReference type="SUPFAM" id="SSF46894">
    <property type="entry name" value="C-terminal effector domain of the bipartite response regulators"/>
    <property type="match status" value="1"/>
</dbReference>
<dbReference type="Pfam" id="PF00072">
    <property type="entry name" value="Response_reg"/>
    <property type="match status" value="1"/>
</dbReference>
<dbReference type="GO" id="GO:0005829">
    <property type="term" value="C:cytosol"/>
    <property type="evidence" value="ECO:0007669"/>
    <property type="project" value="TreeGrafter"/>
</dbReference>
<keyword evidence="12" id="KW-1185">Reference proteome</keyword>
<dbReference type="GO" id="GO:0032993">
    <property type="term" value="C:protein-DNA complex"/>
    <property type="evidence" value="ECO:0007669"/>
    <property type="project" value="TreeGrafter"/>
</dbReference>
<keyword evidence="3" id="KW-0902">Two-component regulatory system</keyword>
<dbReference type="Gene3D" id="3.40.50.2300">
    <property type="match status" value="1"/>
</dbReference>
<dbReference type="Gene3D" id="1.10.10.10">
    <property type="entry name" value="Winged helix-like DNA-binding domain superfamily/Winged helix DNA-binding domain"/>
    <property type="match status" value="1"/>
</dbReference>
<keyword evidence="4" id="KW-0805">Transcription regulation</keyword>